<feature type="region of interest" description="Disordered" evidence="4">
    <location>
        <begin position="1"/>
        <end position="39"/>
    </location>
</feature>
<feature type="compositionally biased region" description="Polar residues" evidence="4">
    <location>
        <begin position="389"/>
        <end position="398"/>
    </location>
</feature>
<dbReference type="GO" id="GO:0009903">
    <property type="term" value="P:chloroplast avoidance movement"/>
    <property type="evidence" value="ECO:0007669"/>
    <property type="project" value="TreeGrafter"/>
</dbReference>
<feature type="region of interest" description="Disordered" evidence="4">
    <location>
        <begin position="374"/>
        <end position="400"/>
    </location>
</feature>
<dbReference type="PANTHER" id="PTHR32054">
    <property type="entry name" value="HEAVY CHAIN, PUTATIVE, EXPRESSED-RELATED-RELATED"/>
    <property type="match status" value="1"/>
</dbReference>
<protein>
    <submittedName>
        <fullName evidence="5">Putative leucine-rich repeat-containing protein</fullName>
    </submittedName>
</protein>
<evidence type="ECO:0000256" key="2">
    <source>
        <dbReference type="ARBA" id="ARBA00023054"/>
    </source>
</evidence>
<dbReference type="AlphaFoldDB" id="A0A834W208"/>
<organism evidence="5 6">
    <name type="scientific">Senna tora</name>
    <dbReference type="NCBI Taxonomy" id="362788"/>
    <lineage>
        <taxon>Eukaryota</taxon>
        <taxon>Viridiplantae</taxon>
        <taxon>Streptophyta</taxon>
        <taxon>Embryophyta</taxon>
        <taxon>Tracheophyta</taxon>
        <taxon>Spermatophyta</taxon>
        <taxon>Magnoliopsida</taxon>
        <taxon>eudicotyledons</taxon>
        <taxon>Gunneridae</taxon>
        <taxon>Pentapetalae</taxon>
        <taxon>rosids</taxon>
        <taxon>fabids</taxon>
        <taxon>Fabales</taxon>
        <taxon>Fabaceae</taxon>
        <taxon>Caesalpinioideae</taxon>
        <taxon>Cassia clade</taxon>
        <taxon>Senna</taxon>
    </lineage>
</organism>
<dbReference type="GO" id="GO:0009904">
    <property type="term" value="P:chloroplast accumulation movement"/>
    <property type="evidence" value="ECO:0007669"/>
    <property type="project" value="TreeGrafter"/>
</dbReference>
<feature type="compositionally biased region" description="Basic and acidic residues" evidence="4">
    <location>
        <begin position="374"/>
        <end position="388"/>
    </location>
</feature>
<comment type="similarity">
    <text evidence="1">Belongs to the WEB family.</text>
</comment>
<dbReference type="Proteomes" id="UP000634136">
    <property type="component" value="Unassembled WGS sequence"/>
</dbReference>
<feature type="coiled-coil region" evidence="3">
    <location>
        <begin position="90"/>
        <end position="282"/>
    </location>
</feature>
<name>A0A834W208_9FABA</name>
<reference evidence="5" key="1">
    <citation type="submission" date="2020-09" db="EMBL/GenBank/DDBJ databases">
        <title>Genome-Enabled Discovery of Anthraquinone Biosynthesis in Senna tora.</title>
        <authorList>
            <person name="Kang S.-H."/>
            <person name="Pandey R.P."/>
            <person name="Lee C.-M."/>
            <person name="Sim J.-S."/>
            <person name="Jeong J.-T."/>
            <person name="Choi B.-S."/>
            <person name="Jung M."/>
            <person name="Ginzburg D."/>
            <person name="Zhao K."/>
            <person name="Won S.Y."/>
            <person name="Oh T.-J."/>
            <person name="Yu Y."/>
            <person name="Kim N.-H."/>
            <person name="Lee O.R."/>
            <person name="Lee T.-H."/>
            <person name="Bashyal P."/>
            <person name="Kim T.-S."/>
            <person name="Lee W.-H."/>
            <person name="Kawkins C."/>
            <person name="Kim C.-K."/>
            <person name="Kim J.S."/>
            <person name="Ahn B.O."/>
            <person name="Rhee S.Y."/>
            <person name="Sohng J.K."/>
        </authorList>
    </citation>
    <scope>NUCLEOTIDE SEQUENCE</scope>
    <source>
        <tissue evidence="5">Leaf</tissue>
    </source>
</reference>
<dbReference type="OrthoDB" id="673185at2759"/>
<comment type="caution">
    <text evidence="5">The sequence shown here is derived from an EMBL/GenBank/DDBJ whole genome shotgun (WGS) entry which is preliminary data.</text>
</comment>
<feature type="compositionally biased region" description="Basic and acidic residues" evidence="4">
    <location>
        <begin position="19"/>
        <end position="39"/>
    </location>
</feature>
<evidence type="ECO:0000313" key="6">
    <source>
        <dbReference type="Proteomes" id="UP000634136"/>
    </source>
</evidence>
<accession>A0A834W208</accession>
<sequence>MGEIDTKPIKPVRTALSLFEDKSDLKKHQPTRSKNDYEKELEDLSKDLANHKVQLEAKSGAHKQALFKLEHSEKMAEELSSLLNKSGSERDKYMNECAEGRARIDELESKMKQMVDHQQLSHVLSELKATQRELLNKETELIAAKDSELKALTKAEQMEAAFSIEKEKKEELLQQVKQLNEAKEKLELAMEAISEAQKQVEDLRNQVEIFQGLENELVERSILIDSLQMELKQANEALVSKAMEDSKKLDQSVYLEALEKELDQLKQEHKNAKDEIKMLKERDVKSQVENALLISRLQESRSIFSDIVEVSHQSDHSNDKTKKEVQGSEVALMKKELEVSTAKIGELRARAEQAISRAELAEKAKAALENKLRRNREYGERKRGESIARQDTSSTSVGTPKVYQPLGKVLKMRF</sequence>
<keyword evidence="2 3" id="KW-0175">Coiled coil</keyword>
<evidence type="ECO:0000256" key="1">
    <source>
        <dbReference type="ARBA" id="ARBA00005485"/>
    </source>
</evidence>
<evidence type="ECO:0000256" key="4">
    <source>
        <dbReference type="SAM" id="MobiDB-lite"/>
    </source>
</evidence>
<evidence type="ECO:0000256" key="3">
    <source>
        <dbReference type="SAM" id="Coils"/>
    </source>
</evidence>
<gene>
    <name evidence="5" type="ORF">G2W53_038386</name>
</gene>
<evidence type="ECO:0000313" key="5">
    <source>
        <dbReference type="EMBL" id="KAF7806225.1"/>
    </source>
</evidence>
<keyword evidence="6" id="KW-1185">Reference proteome</keyword>
<proteinExistence type="inferred from homology"/>
<dbReference type="PANTHER" id="PTHR32054:SF17">
    <property type="entry name" value="EXPRESSED PROTEIN"/>
    <property type="match status" value="1"/>
</dbReference>
<dbReference type="GO" id="GO:0005829">
    <property type="term" value="C:cytosol"/>
    <property type="evidence" value="ECO:0007669"/>
    <property type="project" value="TreeGrafter"/>
</dbReference>
<dbReference type="EMBL" id="JAAIUW010000012">
    <property type="protein sequence ID" value="KAF7806225.1"/>
    <property type="molecule type" value="Genomic_DNA"/>
</dbReference>